<sequence length="349" mass="37528">MHQTRDWVPGQAKNQAFGNFGPTSEEKGKFGLSTAQRRGDEEERRQASSRDGGTTTMNERFELFCLERNRNKRKSHSDKCVIEDEIQCESSSGKATSYCEGFSAPVSEGALSEEGDGSDGHSPESDFWFVFEAEEYLRHFGYENQDIAALWYKSPAENVLETALNQFVNDRDALEMGADDAVGDEVGSGDANGGVVGAAEEEVGNVEAAALAEGGVGKEGPAMADEEDEVIGDPCGVAEKVNVEQDVALEEVDANVNLDEGEHEVSSDEAAEGGVSVNASVASEVEAYSDKEDNNEESEYVPSEENTDSADDVQFTDSEKEFDLDVGGFDIGHASRASGYGVGDRGKKF</sequence>
<accession>A0ABU6TSS3</accession>
<gene>
    <name evidence="2" type="ORF">PIB30_074806</name>
</gene>
<reference evidence="2 3" key="1">
    <citation type="journal article" date="2023" name="Plants (Basel)">
        <title>Bridging the Gap: Combining Genomics and Transcriptomics Approaches to Understand Stylosanthes scabra, an Orphan Legume from the Brazilian Caatinga.</title>
        <authorList>
            <person name="Ferreira-Neto J.R.C."/>
            <person name="da Silva M.D."/>
            <person name="Binneck E."/>
            <person name="de Melo N.F."/>
            <person name="da Silva R.H."/>
            <person name="de Melo A.L.T.M."/>
            <person name="Pandolfi V."/>
            <person name="Bustamante F.O."/>
            <person name="Brasileiro-Vidal A.C."/>
            <person name="Benko-Iseppon A.M."/>
        </authorList>
    </citation>
    <scope>NUCLEOTIDE SEQUENCE [LARGE SCALE GENOMIC DNA]</scope>
    <source>
        <tissue evidence="2">Leaves</tissue>
    </source>
</reference>
<feature type="compositionally biased region" description="Acidic residues" evidence="1">
    <location>
        <begin position="257"/>
        <end position="271"/>
    </location>
</feature>
<protein>
    <submittedName>
        <fullName evidence="2">Uncharacterized protein</fullName>
    </submittedName>
</protein>
<evidence type="ECO:0000256" key="1">
    <source>
        <dbReference type="SAM" id="MobiDB-lite"/>
    </source>
</evidence>
<name>A0ABU6TSS3_9FABA</name>
<feature type="region of interest" description="Disordered" evidence="1">
    <location>
        <begin position="257"/>
        <end position="349"/>
    </location>
</feature>
<keyword evidence="3" id="KW-1185">Reference proteome</keyword>
<evidence type="ECO:0000313" key="3">
    <source>
        <dbReference type="Proteomes" id="UP001341840"/>
    </source>
</evidence>
<feature type="compositionally biased region" description="Basic and acidic residues" evidence="1">
    <location>
        <begin position="37"/>
        <end position="48"/>
    </location>
</feature>
<evidence type="ECO:0000313" key="2">
    <source>
        <dbReference type="EMBL" id="MED6150688.1"/>
    </source>
</evidence>
<feature type="region of interest" description="Disordered" evidence="1">
    <location>
        <begin position="1"/>
        <end position="55"/>
    </location>
</feature>
<comment type="caution">
    <text evidence="2">The sequence shown here is derived from an EMBL/GenBank/DDBJ whole genome shotgun (WGS) entry which is preliminary data.</text>
</comment>
<proteinExistence type="predicted"/>
<dbReference type="Proteomes" id="UP001341840">
    <property type="component" value="Unassembled WGS sequence"/>
</dbReference>
<dbReference type="EMBL" id="JASCZI010091559">
    <property type="protein sequence ID" value="MED6150688.1"/>
    <property type="molecule type" value="Genomic_DNA"/>
</dbReference>
<organism evidence="2 3">
    <name type="scientific">Stylosanthes scabra</name>
    <dbReference type="NCBI Taxonomy" id="79078"/>
    <lineage>
        <taxon>Eukaryota</taxon>
        <taxon>Viridiplantae</taxon>
        <taxon>Streptophyta</taxon>
        <taxon>Embryophyta</taxon>
        <taxon>Tracheophyta</taxon>
        <taxon>Spermatophyta</taxon>
        <taxon>Magnoliopsida</taxon>
        <taxon>eudicotyledons</taxon>
        <taxon>Gunneridae</taxon>
        <taxon>Pentapetalae</taxon>
        <taxon>rosids</taxon>
        <taxon>fabids</taxon>
        <taxon>Fabales</taxon>
        <taxon>Fabaceae</taxon>
        <taxon>Papilionoideae</taxon>
        <taxon>50 kb inversion clade</taxon>
        <taxon>dalbergioids sensu lato</taxon>
        <taxon>Dalbergieae</taxon>
        <taxon>Pterocarpus clade</taxon>
        <taxon>Stylosanthes</taxon>
    </lineage>
</organism>
<feature type="compositionally biased region" description="Low complexity" evidence="1">
    <location>
        <begin position="272"/>
        <end position="286"/>
    </location>
</feature>